<evidence type="ECO:0000313" key="7">
    <source>
        <dbReference type="EMBL" id="MFC4464642.1"/>
    </source>
</evidence>
<dbReference type="SMART" id="SM00220">
    <property type="entry name" value="S_TKc"/>
    <property type="match status" value="1"/>
</dbReference>
<dbReference type="GO" id="GO:0004674">
    <property type="term" value="F:protein serine/threonine kinase activity"/>
    <property type="evidence" value="ECO:0007669"/>
    <property type="project" value="UniProtKB-EC"/>
</dbReference>
<dbReference type="InterPro" id="IPR011009">
    <property type="entry name" value="Kinase-like_dom_sf"/>
</dbReference>
<evidence type="ECO:0000256" key="5">
    <source>
        <dbReference type="PROSITE-ProRule" id="PRU10141"/>
    </source>
</evidence>
<dbReference type="SUPFAM" id="SSF56112">
    <property type="entry name" value="Protein kinase-like (PK-like)"/>
    <property type="match status" value="1"/>
</dbReference>
<keyword evidence="1 7" id="KW-0808">Transferase</keyword>
<dbReference type="Gene3D" id="3.30.200.20">
    <property type="entry name" value="Phosphorylase Kinase, domain 1"/>
    <property type="match status" value="1"/>
</dbReference>
<protein>
    <submittedName>
        <fullName evidence="7">Serine/threonine-protein kinase</fullName>
        <ecNumber evidence="7">2.7.11.1</ecNumber>
    </submittedName>
</protein>
<dbReference type="PROSITE" id="PS50011">
    <property type="entry name" value="PROTEIN_KINASE_DOM"/>
    <property type="match status" value="1"/>
</dbReference>
<dbReference type="PROSITE" id="PS00107">
    <property type="entry name" value="PROTEIN_KINASE_ATP"/>
    <property type="match status" value="1"/>
</dbReference>
<evidence type="ECO:0000256" key="1">
    <source>
        <dbReference type="ARBA" id="ARBA00022679"/>
    </source>
</evidence>
<dbReference type="EC" id="2.7.11.1" evidence="7"/>
<gene>
    <name evidence="7" type="ORF">ACFPH6_08745</name>
</gene>
<feature type="binding site" evidence="5">
    <location>
        <position position="43"/>
    </location>
    <ligand>
        <name>ATP</name>
        <dbReference type="ChEBI" id="CHEBI:30616"/>
    </ligand>
</feature>
<dbReference type="EMBL" id="JBHSFG010000016">
    <property type="protein sequence ID" value="MFC4464642.1"/>
    <property type="molecule type" value="Genomic_DNA"/>
</dbReference>
<evidence type="ECO:0000259" key="6">
    <source>
        <dbReference type="PROSITE" id="PS50011"/>
    </source>
</evidence>
<dbReference type="RefSeq" id="WP_386339761.1">
    <property type="nucleotide sequence ID" value="NZ_JBHSFG010000016.1"/>
</dbReference>
<feature type="domain" description="Protein kinase" evidence="6">
    <location>
        <begin position="15"/>
        <end position="238"/>
    </location>
</feature>
<reference evidence="8" key="1">
    <citation type="journal article" date="2019" name="Int. J. Syst. Evol. Microbiol.">
        <title>The Global Catalogue of Microorganisms (GCM) 10K type strain sequencing project: providing services to taxonomists for standard genome sequencing and annotation.</title>
        <authorList>
            <consortium name="The Broad Institute Genomics Platform"/>
            <consortium name="The Broad Institute Genome Sequencing Center for Infectious Disease"/>
            <person name="Wu L."/>
            <person name="Ma J."/>
        </authorList>
    </citation>
    <scope>NUCLEOTIDE SEQUENCE [LARGE SCALE GENOMIC DNA]</scope>
    <source>
        <strain evidence="8">DT43</strain>
    </source>
</reference>
<keyword evidence="2 5" id="KW-0547">Nucleotide-binding</keyword>
<dbReference type="Pfam" id="PF00069">
    <property type="entry name" value="Pkinase"/>
    <property type="match status" value="1"/>
</dbReference>
<evidence type="ECO:0000256" key="2">
    <source>
        <dbReference type="ARBA" id="ARBA00022741"/>
    </source>
</evidence>
<dbReference type="InterPro" id="IPR000719">
    <property type="entry name" value="Prot_kinase_dom"/>
</dbReference>
<comment type="caution">
    <text evidence="7">The sequence shown here is derived from an EMBL/GenBank/DDBJ whole genome shotgun (WGS) entry which is preliminary data.</text>
</comment>
<keyword evidence="8" id="KW-1185">Reference proteome</keyword>
<evidence type="ECO:0000313" key="8">
    <source>
        <dbReference type="Proteomes" id="UP001596012"/>
    </source>
</evidence>
<evidence type="ECO:0000256" key="4">
    <source>
        <dbReference type="ARBA" id="ARBA00022840"/>
    </source>
</evidence>
<dbReference type="InterPro" id="IPR017441">
    <property type="entry name" value="Protein_kinase_ATP_BS"/>
</dbReference>
<sequence length="238" mass="24759">MEPLTSGDPSRIGTYQLLGRLGVGGMGRVYLGQSQSHRLVAIKVIKSDLLAEAADHLRARFDREIAAIRKVSGFYTAAVVDSGVDDAGLPWLATAYVPAPSLAQIVAAGGPLPVQTVQWLAAGIAEALISIHAAGVVHRDLKPSNVLVASDGPRVIDFGIARAIDDTRITHGVLGTPAFMSPEQAIDTRKAGAASDVFSLGSTLVYAVTGRAPYHGSSPANILLRLVSAEPDLTGIPP</sequence>
<name>A0ABV8YJA5_9ACTN</name>
<dbReference type="InterPro" id="IPR008271">
    <property type="entry name" value="Ser/Thr_kinase_AS"/>
</dbReference>
<evidence type="ECO:0000256" key="3">
    <source>
        <dbReference type="ARBA" id="ARBA00022777"/>
    </source>
</evidence>
<dbReference type="Proteomes" id="UP001596012">
    <property type="component" value="Unassembled WGS sequence"/>
</dbReference>
<organism evidence="7 8">
    <name type="scientific">Streptomyces xiangluensis</name>
    <dbReference type="NCBI Taxonomy" id="2665720"/>
    <lineage>
        <taxon>Bacteria</taxon>
        <taxon>Bacillati</taxon>
        <taxon>Actinomycetota</taxon>
        <taxon>Actinomycetes</taxon>
        <taxon>Kitasatosporales</taxon>
        <taxon>Streptomycetaceae</taxon>
        <taxon>Streptomyces</taxon>
    </lineage>
</organism>
<dbReference type="CDD" id="cd14014">
    <property type="entry name" value="STKc_PknB_like"/>
    <property type="match status" value="1"/>
</dbReference>
<dbReference type="Gene3D" id="1.10.510.10">
    <property type="entry name" value="Transferase(Phosphotransferase) domain 1"/>
    <property type="match status" value="1"/>
</dbReference>
<dbReference type="PANTHER" id="PTHR43289:SF34">
    <property type="entry name" value="SERINE_THREONINE-PROTEIN KINASE YBDM-RELATED"/>
    <property type="match status" value="1"/>
</dbReference>
<dbReference type="PROSITE" id="PS00108">
    <property type="entry name" value="PROTEIN_KINASE_ST"/>
    <property type="match status" value="1"/>
</dbReference>
<accession>A0ABV8YJA5</accession>
<proteinExistence type="predicted"/>
<keyword evidence="4 5" id="KW-0067">ATP-binding</keyword>
<dbReference type="PANTHER" id="PTHR43289">
    <property type="entry name" value="MITOGEN-ACTIVATED PROTEIN KINASE KINASE KINASE 20-RELATED"/>
    <property type="match status" value="1"/>
</dbReference>
<keyword evidence="3 7" id="KW-0418">Kinase</keyword>